<proteinExistence type="predicted"/>
<feature type="signal peptide" evidence="1">
    <location>
        <begin position="1"/>
        <end position="25"/>
    </location>
</feature>
<dbReference type="CDD" id="cd16018">
    <property type="entry name" value="Enpp"/>
    <property type="match status" value="1"/>
</dbReference>
<evidence type="ECO:0000313" key="3">
    <source>
        <dbReference type="Proteomes" id="UP000487757"/>
    </source>
</evidence>
<comment type="caution">
    <text evidence="2">The sequence shown here is derived from an EMBL/GenBank/DDBJ whole genome shotgun (WGS) entry which is preliminary data.</text>
</comment>
<keyword evidence="1" id="KW-0732">Signal</keyword>
<dbReference type="Gene3D" id="3.40.720.10">
    <property type="entry name" value="Alkaline Phosphatase, subunit A"/>
    <property type="match status" value="1"/>
</dbReference>
<dbReference type="InterPro" id="IPR017850">
    <property type="entry name" value="Alkaline_phosphatase_core_sf"/>
</dbReference>
<dbReference type="AlphaFoldDB" id="A0A7K0FWF3"/>
<dbReference type="EMBL" id="WKKH01000007">
    <property type="protein sequence ID" value="MRX75682.1"/>
    <property type="molecule type" value="Genomic_DNA"/>
</dbReference>
<dbReference type="PANTHER" id="PTHR10151">
    <property type="entry name" value="ECTONUCLEOTIDE PYROPHOSPHATASE/PHOSPHODIESTERASE"/>
    <property type="match status" value="1"/>
</dbReference>
<organism evidence="2 3">
    <name type="scientific">Pedobacter petrophilus</name>
    <dbReference type="NCBI Taxonomy" id="1908241"/>
    <lineage>
        <taxon>Bacteria</taxon>
        <taxon>Pseudomonadati</taxon>
        <taxon>Bacteroidota</taxon>
        <taxon>Sphingobacteriia</taxon>
        <taxon>Sphingobacteriales</taxon>
        <taxon>Sphingobacteriaceae</taxon>
        <taxon>Pedobacter</taxon>
    </lineage>
</organism>
<dbReference type="OrthoDB" id="9779418at2"/>
<feature type="chain" id="PRO_5029867085" evidence="1">
    <location>
        <begin position="26"/>
        <end position="436"/>
    </location>
</feature>
<dbReference type="Gene3D" id="3.30.1360.180">
    <property type="match status" value="1"/>
</dbReference>
<dbReference type="InterPro" id="IPR002591">
    <property type="entry name" value="Phosphodiest/P_Trfase"/>
</dbReference>
<name>A0A7K0FWF3_9SPHI</name>
<protein>
    <submittedName>
        <fullName evidence="2">Alkaline phosphatase family protein</fullName>
    </submittedName>
</protein>
<dbReference type="RefSeq" id="WP_154279840.1">
    <property type="nucleotide sequence ID" value="NZ_JBHUJQ010000001.1"/>
</dbReference>
<keyword evidence="3" id="KW-1185">Reference proteome</keyword>
<gene>
    <name evidence="2" type="ORF">GJU39_06240</name>
</gene>
<dbReference type="PANTHER" id="PTHR10151:SF120">
    <property type="entry name" value="BIS(5'-ADENOSYL)-TRIPHOSPHATASE"/>
    <property type="match status" value="1"/>
</dbReference>
<dbReference type="SUPFAM" id="SSF53649">
    <property type="entry name" value="Alkaline phosphatase-like"/>
    <property type="match status" value="1"/>
</dbReference>
<dbReference type="Proteomes" id="UP000487757">
    <property type="component" value="Unassembled WGS sequence"/>
</dbReference>
<sequence>MKKNQYPFPLLLIIILFLINSNVRAQTDTSEHVISGRQNAADQLKKPYVILISADGFRYDYANRYHADSLLKLSANGVLAESMIPGFPSVTFPNHYTIATGMYPSHHGLVNNTFLEDRTGERYSMGSKSKVKDGKWYGGVPLWVLAEEQKMISASMFWVGSEAAIKGIRPTYYYDYTEQIGVEKRIEMIKNWLSLPEEKRPHLITFYLSEPDHAGHTYGPDAPETEAAVKMVDAVIDQLTKTIEPLGLPVNYIFVSDHGMTAVDRDHPLATPKAIDTAKYVIASSGTLMDIHAKNKQDIKPLYETLKSQEGTDYKAYLKTKMPAHFHYSAKDDRLNRIGDILLVPEWPKVFSNRKPGIGHHGFDPLQVKDMHATFMAWGPAFKKHLKIASFENVNVYPLITEILGLSYQHEIDGKIEVLKPILRDPQERKESITGK</sequence>
<reference evidence="2 3" key="1">
    <citation type="submission" date="2019-11" db="EMBL/GenBank/DDBJ databases">
        <title>Pedobacter petrophilus genome.</title>
        <authorList>
            <person name="Feldbauer M.J."/>
            <person name="Newman J.D."/>
        </authorList>
    </citation>
    <scope>NUCLEOTIDE SEQUENCE [LARGE SCALE GENOMIC DNA]</scope>
    <source>
        <strain evidence="2 3">LMG 29686</strain>
    </source>
</reference>
<dbReference type="Pfam" id="PF01663">
    <property type="entry name" value="Phosphodiest"/>
    <property type="match status" value="1"/>
</dbReference>
<dbReference type="GO" id="GO:0016787">
    <property type="term" value="F:hydrolase activity"/>
    <property type="evidence" value="ECO:0007669"/>
    <property type="project" value="UniProtKB-ARBA"/>
</dbReference>
<evidence type="ECO:0000256" key="1">
    <source>
        <dbReference type="SAM" id="SignalP"/>
    </source>
</evidence>
<evidence type="ECO:0000313" key="2">
    <source>
        <dbReference type="EMBL" id="MRX75682.1"/>
    </source>
</evidence>
<accession>A0A7K0FWF3</accession>